<dbReference type="InterPro" id="IPR036259">
    <property type="entry name" value="MFS_trans_sf"/>
</dbReference>
<dbReference type="EMBL" id="JBHSFP010000001">
    <property type="protein sequence ID" value="MFC4529390.1"/>
    <property type="molecule type" value="Genomic_DNA"/>
</dbReference>
<feature type="transmembrane region" description="Helical" evidence="8">
    <location>
        <begin position="299"/>
        <end position="320"/>
    </location>
</feature>
<keyword evidence="5 8" id="KW-1133">Transmembrane helix</keyword>
<dbReference type="PANTHER" id="PTHR23517:SF2">
    <property type="entry name" value="MULTIDRUG RESISTANCE PROTEIN MDTH"/>
    <property type="match status" value="1"/>
</dbReference>
<evidence type="ECO:0000256" key="8">
    <source>
        <dbReference type="SAM" id="Phobius"/>
    </source>
</evidence>
<feature type="transmembrane region" description="Helical" evidence="8">
    <location>
        <begin position="269"/>
        <end position="287"/>
    </location>
</feature>
<evidence type="ECO:0000256" key="6">
    <source>
        <dbReference type="ARBA" id="ARBA00023136"/>
    </source>
</evidence>
<keyword evidence="6 8" id="KW-0472">Membrane</keyword>
<protein>
    <submittedName>
        <fullName evidence="9">MFS transporter</fullName>
    </submittedName>
</protein>
<evidence type="ECO:0000256" key="5">
    <source>
        <dbReference type="ARBA" id="ARBA00022989"/>
    </source>
</evidence>
<keyword evidence="3" id="KW-1003">Cell membrane</keyword>
<evidence type="ECO:0000256" key="4">
    <source>
        <dbReference type="ARBA" id="ARBA00022692"/>
    </source>
</evidence>
<organism evidence="9 10">
    <name type="scientific">Sphaerisporangium dianthi</name>
    <dbReference type="NCBI Taxonomy" id="1436120"/>
    <lineage>
        <taxon>Bacteria</taxon>
        <taxon>Bacillati</taxon>
        <taxon>Actinomycetota</taxon>
        <taxon>Actinomycetes</taxon>
        <taxon>Streptosporangiales</taxon>
        <taxon>Streptosporangiaceae</taxon>
        <taxon>Sphaerisporangium</taxon>
    </lineage>
</organism>
<evidence type="ECO:0000256" key="2">
    <source>
        <dbReference type="ARBA" id="ARBA00022448"/>
    </source>
</evidence>
<dbReference type="Proteomes" id="UP001596004">
    <property type="component" value="Unassembled WGS sequence"/>
</dbReference>
<feature type="compositionally biased region" description="Basic and acidic residues" evidence="7">
    <location>
        <begin position="246"/>
        <end position="255"/>
    </location>
</feature>
<comment type="caution">
    <text evidence="9">The sequence shown here is derived from an EMBL/GenBank/DDBJ whole genome shotgun (WGS) entry which is preliminary data.</text>
</comment>
<accession>A0ABV9C962</accession>
<gene>
    <name evidence="9" type="ORF">ACFO60_01345</name>
</gene>
<feature type="transmembrane region" description="Helical" evidence="8">
    <location>
        <begin position="420"/>
        <end position="442"/>
    </location>
</feature>
<feature type="transmembrane region" description="Helical" evidence="8">
    <location>
        <begin position="108"/>
        <end position="134"/>
    </location>
</feature>
<sequence length="484" mass="48616">MGPAPHAGIPGERRNSAGPVTVADPGRRAIVVIIVMQLAISIGFFAVMAHLVAHLRHDLGLLAGTVSLVLGLRVAVQYMLFLPAGALADAIGPGRAGALACALRAGGFALLGTATGLGGLLLAAVVLAVGGALFHPSAQSLLAGVAPARRSRGFAAYLIAGQVGAVAGPPAGLLLLSVGGFGTLSALAVVAWTGGAVLFLLLPPVRGTARRTEVLHDRPSAGISAVHRVRRSREPSGGVSAVPREWAPRDRRSREPSGGISAVLRDRRFLVFAVTVAPATLLADQVVSVVPLKEVGGQASTLFFCVVAMATAAVQPWCAAGGRAERPWVLRSGLLCAGAGYLLLLAIPSGGVPPGGAPPAGPSAPMPSESVLTGGILPAGGSIVLLTLFVMAAVLHGLASGLTQSALFQTVTRRAPSGRFGTYFGLLSFLGGAVALVGGFTVGRLFDAGGRGEVTALIGLAAVAALSATAVRAPQRPSRDRHGS</sequence>
<feature type="transmembrane region" description="Helical" evidence="8">
    <location>
        <begin position="59"/>
        <end position="80"/>
    </location>
</feature>
<dbReference type="SUPFAM" id="SSF103473">
    <property type="entry name" value="MFS general substrate transporter"/>
    <property type="match status" value="1"/>
</dbReference>
<evidence type="ECO:0000256" key="7">
    <source>
        <dbReference type="SAM" id="MobiDB-lite"/>
    </source>
</evidence>
<keyword evidence="10" id="KW-1185">Reference proteome</keyword>
<dbReference type="Pfam" id="PF07690">
    <property type="entry name" value="MFS_1"/>
    <property type="match status" value="1"/>
</dbReference>
<feature type="transmembrane region" description="Helical" evidence="8">
    <location>
        <begin position="181"/>
        <end position="202"/>
    </location>
</feature>
<evidence type="ECO:0000256" key="3">
    <source>
        <dbReference type="ARBA" id="ARBA00022475"/>
    </source>
</evidence>
<dbReference type="InterPro" id="IPR050171">
    <property type="entry name" value="MFS_Transporters"/>
</dbReference>
<feature type="transmembrane region" description="Helical" evidence="8">
    <location>
        <begin position="154"/>
        <end position="175"/>
    </location>
</feature>
<name>A0ABV9C962_9ACTN</name>
<dbReference type="InterPro" id="IPR011701">
    <property type="entry name" value="MFS"/>
</dbReference>
<evidence type="ECO:0000256" key="1">
    <source>
        <dbReference type="ARBA" id="ARBA00004651"/>
    </source>
</evidence>
<dbReference type="PANTHER" id="PTHR23517">
    <property type="entry name" value="RESISTANCE PROTEIN MDTM, PUTATIVE-RELATED-RELATED"/>
    <property type="match status" value="1"/>
</dbReference>
<proteinExistence type="predicted"/>
<dbReference type="Gene3D" id="1.20.1250.20">
    <property type="entry name" value="MFS general substrate transporter like domains"/>
    <property type="match status" value="1"/>
</dbReference>
<keyword evidence="4 8" id="KW-0812">Transmembrane</keyword>
<dbReference type="RefSeq" id="WP_380835863.1">
    <property type="nucleotide sequence ID" value="NZ_JBHSFP010000001.1"/>
</dbReference>
<keyword evidence="2" id="KW-0813">Transport</keyword>
<feature type="transmembrane region" description="Helical" evidence="8">
    <location>
        <begin position="332"/>
        <end position="351"/>
    </location>
</feature>
<comment type="subcellular location">
    <subcellularLocation>
        <location evidence="1">Cell membrane</location>
        <topology evidence="1">Multi-pass membrane protein</topology>
    </subcellularLocation>
</comment>
<evidence type="ECO:0000313" key="9">
    <source>
        <dbReference type="EMBL" id="MFC4529390.1"/>
    </source>
</evidence>
<reference evidence="10" key="1">
    <citation type="journal article" date="2019" name="Int. J. Syst. Evol. Microbiol.">
        <title>The Global Catalogue of Microorganisms (GCM) 10K type strain sequencing project: providing services to taxonomists for standard genome sequencing and annotation.</title>
        <authorList>
            <consortium name="The Broad Institute Genomics Platform"/>
            <consortium name="The Broad Institute Genome Sequencing Center for Infectious Disease"/>
            <person name="Wu L."/>
            <person name="Ma J."/>
        </authorList>
    </citation>
    <scope>NUCLEOTIDE SEQUENCE [LARGE SCALE GENOMIC DNA]</scope>
    <source>
        <strain evidence="10">CGMCC 4.7132</strain>
    </source>
</reference>
<feature type="region of interest" description="Disordered" evidence="7">
    <location>
        <begin position="1"/>
        <end position="20"/>
    </location>
</feature>
<evidence type="ECO:0000313" key="10">
    <source>
        <dbReference type="Proteomes" id="UP001596004"/>
    </source>
</evidence>
<feature type="transmembrane region" description="Helical" evidence="8">
    <location>
        <begin position="29"/>
        <end position="52"/>
    </location>
</feature>
<feature type="transmembrane region" description="Helical" evidence="8">
    <location>
        <begin position="371"/>
        <end position="399"/>
    </location>
</feature>
<feature type="transmembrane region" description="Helical" evidence="8">
    <location>
        <begin position="454"/>
        <end position="471"/>
    </location>
</feature>
<feature type="region of interest" description="Disordered" evidence="7">
    <location>
        <begin position="230"/>
        <end position="257"/>
    </location>
</feature>